<dbReference type="eggNOG" id="ENOG502QUFK">
    <property type="taxonomic scope" value="Eukaryota"/>
</dbReference>
<evidence type="ECO:0000256" key="1">
    <source>
        <dbReference type="ARBA" id="ARBA00000707"/>
    </source>
</evidence>
<dbReference type="VEuPathDB" id="FungiDB:MYCTH_2308034"/>
<evidence type="ECO:0000256" key="6">
    <source>
        <dbReference type="ARBA" id="ARBA00022807"/>
    </source>
</evidence>
<dbReference type="STRING" id="573729.G2QJ32"/>
<keyword evidence="5" id="KW-0378">Hydrolase</keyword>
<dbReference type="KEGG" id="mtm:MYCTH_2308034"/>
<dbReference type="HOGENOM" id="CLU_000211_1_0_1"/>
<proteinExistence type="predicted"/>
<dbReference type="GO" id="GO:0004843">
    <property type="term" value="F:cysteine-type deubiquitinase activity"/>
    <property type="evidence" value="ECO:0007669"/>
    <property type="project" value="UniProtKB-EC"/>
</dbReference>
<evidence type="ECO:0000256" key="4">
    <source>
        <dbReference type="ARBA" id="ARBA00022786"/>
    </source>
</evidence>
<feature type="compositionally biased region" description="Basic and acidic residues" evidence="7">
    <location>
        <begin position="953"/>
        <end position="973"/>
    </location>
</feature>
<dbReference type="Proteomes" id="UP000007322">
    <property type="component" value="Chromosome 5"/>
</dbReference>
<feature type="compositionally biased region" description="Acidic residues" evidence="7">
    <location>
        <begin position="942"/>
        <end position="952"/>
    </location>
</feature>
<evidence type="ECO:0000256" key="3">
    <source>
        <dbReference type="ARBA" id="ARBA00022670"/>
    </source>
</evidence>
<organism evidence="11 12">
    <name type="scientific">Thermothelomyces thermophilus (strain ATCC 42464 / BCRC 31852 / DSM 1799)</name>
    <name type="common">Sporotrichum thermophile</name>
    <dbReference type="NCBI Taxonomy" id="573729"/>
    <lineage>
        <taxon>Eukaryota</taxon>
        <taxon>Fungi</taxon>
        <taxon>Dikarya</taxon>
        <taxon>Ascomycota</taxon>
        <taxon>Pezizomycotina</taxon>
        <taxon>Sordariomycetes</taxon>
        <taxon>Sordariomycetidae</taxon>
        <taxon>Sordariales</taxon>
        <taxon>Chaetomiaceae</taxon>
        <taxon>Thermothelomyces</taxon>
    </lineage>
</organism>
<name>G2QJ32_THET4</name>
<keyword evidence="12" id="KW-1185">Reference proteome</keyword>
<dbReference type="OMA" id="RRIYHMP"/>
<keyword evidence="4" id="KW-0833">Ubl conjugation pathway</keyword>
<comment type="catalytic activity">
    <reaction evidence="1">
        <text>Thiol-dependent hydrolysis of ester, thioester, amide, peptide and isopeptide bonds formed by the C-terminal Gly of ubiquitin (a 76-residue protein attached to proteins as an intracellular targeting signal).</text>
        <dbReference type="EC" id="3.4.19.12"/>
    </reaction>
</comment>
<dbReference type="PANTHER" id="PTHR13367">
    <property type="entry name" value="UBIQUITIN THIOESTERASE"/>
    <property type="match status" value="1"/>
</dbReference>
<feature type="domain" description="DUF3645" evidence="9">
    <location>
        <begin position="2456"/>
        <end position="2488"/>
    </location>
</feature>
<feature type="region of interest" description="Disordered" evidence="7">
    <location>
        <begin position="940"/>
        <end position="976"/>
    </location>
</feature>
<dbReference type="InParanoid" id="G2QJ32"/>
<sequence>MRASSSDFASTTAFEYAINHVFLPPRTPQKDDTNIIEEHGLIESLLVSTNELSRICQRSESHQLRPITRMLKRLLSVEPGMDSDTKRKTMKEVISELQDGEYAVFHIRAQNAGLLLTGRRNDILVEAFELLAPNKDVMTCRGRLIREFPDCAASVNRAVMFDGDFLDDFVDLLRQLELQASPLAHQKTRKSGRNFDEERDTDSPFLVTDMVMGTLAGLGRSAEPQRIVKRSREQVNWDSALLAFHRSPTWLLLRVATRLVLDRNAARDRHESLYKTLITFHHGLLLRQATQHELGSDLRFTMAAKLCRRLAKLDPRHNVPWVQELSEIIAENTGALQHRWEEAQTGCNAGNFSPASLEQLCFEADTNLQLQTSLGPHLSWIQTRSLDDQSAAGPGDNTWFSIFPASKLPSFQELAEEEEKYSLLELESWIESNLSSWVTECLCDFHRTSNSSSSLSRTKVGVKLRKLNSLIIKYYTKGKEAYKGNPEALSLMHLNLMSLWVATDKIAGAAAPLLLEFDPGFPPDLLQPLLLPTRLEMARLHEIETYLSRRRKEARNGYPQVFAHFGTPKSFAVRYFDSSAEQKELLSHIQAESERAAAGRQQEYRDMRRTWEALNTELGSSSHQKVWNSKRKSEICKSTCKACRLGSRIKGLRINLFEWPLPSGDVNLAKAIVFEISVPEVVAIWRDVTTKLLCEVFRTGGTLGTVGKLWSASEHLGLARFVTATSRVQVASTVKPVKASHYHAKHISGITDPEDVVVRPSWRHYDYYEPTSRIHHSEMFKNLSLPTQCSFAEHQRGRLLGSWTRSTGHTSNEVIAAQSQCPSDMSLDEFRAFGHLRSGHHLQWANVLCQLRVPSLNWNHESTYWLVLQACLEAGPPDHSDCLRREAHADLGNGVFVRCMTDALDTALDRYRENWQNNVAVSLLACLGTRVLSLTSENYKDADDEEDKEDDKEDSKGKKETESNIGNKEHKEPSPPSLIDPLLAFLSRVREATICWARQLLERRASCTLEDEQKSLDKRILMAALTCMSTFDIETNLLRVILQSTNFLSIFVEATILAHDYTPPTESVSDPILLMLLHRWRRTMHRSREIIMTEVVTNTNIGFHRAIHRFWADYPPSTRQWSTLPGKQSHILRTVMGTGTGNDKAIDITFNSLDGRLLVAGYPLSRLPREYTSTPAYKELFGSQVLEVMPSTRQGMFFSMCRQQHGWVVHLTMVRSDLVIQAVQTEGILSSIKPGAGPRVCEFIPFERLKGDVPASFVRNYSHWLDLATGVIEFRPRDQPWESSEDNWTLTRDGSSNILSRGGCAVLDPHSPTAEALFARLKPIETREHLDMIFHPDDHVLVVDLPRFSISFSLAEGGAVIKSKHYSGMCIDDDQNIGTFFGLENKLVLRQEENDSEHCAPRRIVLVPRGSPTSEIVSNHVSVRVNVPGGLRVKHDAFRIDTTLGRIASSTSLASKLYLCYLHALTSHCLPDPLTGRTGTEEALRILRSASVRSFERLDLESYHLLCDIARISPRRLFYPEHLTVMERITWSGKLPVLSQNDAFWTQVEDILSHARNCALLHPQDEEGSDSFKIESVEGSRPLLLDRAKIRNATFHVSEFGAEMHTTTFDSRYAGRHLKRGSEVYSRVKMVSRRLLSGRQELLDPLPSTLREDLLKVIGPQFPGHPEVDLRFKLDYLQPASESLSKLWCGLHRRLTEEPNKYRIAFFLSALIYAEESDWVVVHALMALAIAPSRFQVLATPPREQSFDLGYDLSTVRHRVDQIIRNSLYDFGLCPETHLARLNFESDEQVEKRRYCIWKENSDKMARSFKTELELQWYRGWTVTTPTGNMYSSYLDVDTIMSKVSDVLDLARRTSLFEQYLFDLEWELRDMRVSPGQETDQNDFASDDSAVIIPSLEPQQAGRSAYVSSDMLFSRSAPSTSRPRLVDFTYLCGHAVHAAGDRGPLAGLFERLSRIAGDRPYQTDYLMELESGSISTARPTLQLKQCVDDLRSIFEVHLCECKQTVEEIRGAIEETLSPRSIVDATLRTASLYPRISPIFLLRRLTRDFWADLSEGWRECLANYALSLSYLQRAQRLVNASSDPSKRTELLREIQSTGTHESDDGDTLLFPENLLLELEQGILIRPVQQSVAAKMRDPPGGRNSVMQLNMGEGKSSVIVPLVAASLADGERLVRVVVAKPQSKQMQHSMIGALGGLINRRVFYLPFSRALQIQSDGLEVIRGMLETCRKEGGVLLVQPEHLLSFKLMGLESIYARPGSIGQEILQTYREFEAVSRDIVDESDENFSVKFELIYTMGAQQPIDMSPERWTMIQELMDIVLDVSRELTSGPGRIRGLLLEEHDNNTAGSRFPTIRVLEDSAGKVLVETIAERICRIGLKGFPIHHQTKRMRQAVLEYVLQPNLTPEQIAAVEDAESGLFSEPSSRNALLLLRGLLASNVILFALGQKRFRVNYGLAPDRRPATMLALPYRAKDSPAPRSEFSHPDVVIVLTCLSYYYQGLSSKQLRSCLEILSKSDQAEQEYSRWAAKSPDLPSSLGHFSGVNLQDGTLYKESVFPALRYTKPAIDFFLSTVVFPREMREFPFKLSASGWDLGKTKRDPLTGFSGTTDSKYVLPLSVTALDLEEQRHTNSAVLACLLRDENTVLELGGDEADVSALTVDVLLDAVTTSRQPMRVILDVGAQIIELSNLEVAQRWLELVPEQDADAVIFFNDHDELSVLTRDGSVDLFITSPFATQTDRCLVFLDQAHTRGTDLRLPDSYRAAVTLGPNLTKDMLVQACMRMRKLGAGQSVTFCVSPEMQKRVRGLAHLEDSLPLTVTDVLVCAIAETWDDASRSLPLWATQGLRHQHQELVWERAEDTGELSMNDVVDYMEDEAQSLGERYRPISHGSGTNSQGLTSKLIEASKLEARRDQVSQIRAKCLSFGLANLDAMGSLQEEQERELAPEVERERQVEGPPPRSPAAHALHPDVKLFATSGILIANSPAFRPAFHTLASTSAAKHFPVERFPSDLLATADFARTVQAGEDASSFDAYQRPVQWLLTTNPTNKQALKASRRQKKTKAASTPRYGMHMVLVSSWEANVLKKVLEAEAAAAAAAAIAGGTGTPAGAPPVLLRAYLPRTSLSFESLEDLTAYTVPAHAATATATTTTTPPQPPKELITQLNLFAGQLYLRTYDDYVRLCRYLGLSYRENEGETDIAADGFVGRGGGGGGDDGKEGGEYEACAFEQSPVGFLGVLFRRIRRDCLDIEKTHMGRVLSGEILTGKDFGEGGSDVRLNRHIKSEPDV</sequence>
<reference evidence="11 12" key="1">
    <citation type="journal article" date="2011" name="Nat. Biotechnol.">
        <title>Comparative genomic analysis of the thermophilic biomass-degrading fungi Myceliophthora thermophila and Thielavia terrestris.</title>
        <authorList>
            <person name="Berka R.M."/>
            <person name="Grigoriev I.V."/>
            <person name="Otillar R."/>
            <person name="Salamov A."/>
            <person name="Grimwood J."/>
            <person name="Reid I."/>
            <person name="Ishmael N."/>
            <person name="John T."/>
            <person name="Darmond C."/>
            <person name="Moisan M.-C."/>
            <person name="Henrissat B."/>
            <person name="Coutinho P.M."/>
            <person name="Lombard V."/>
            <person name="Natvig D.O."/>
            <person name="Lindquist E."/>
            <person name="Schmutz J."/>
            <person name="Lucas S."/>
            <person name="Harris P."/>
            <person name="Powlowski J."/>
            <person name="Bellemare A."/>
            <person name="Taylor D."/>
            <person name="Butler G."/>
            <person name="de Vries R.P."/>
            <person name="Allijn I.E."/>
            <person name="van den Brink J."/>
            <person name="Ushinsky S."/>
            <person name="Storms R."/>
            <person name="Powell A.J."/>
            <person name="Paulsen I.T."/>
            <person name="Elbourne L.D.H."/>
            <person name="Baker S.E."/>
            <person name="Magnuson J."/>
            <person name="LaBoissiere S."/>
            <person name="Clutterbuck A.J."/>
            <person name="Martinez D."/>
            <person name="Wogulis M."/>
            <person name="de Leon A.L."/>
            <person name="Rey M.W."/>
            <person name="Tsang A."/>
        </authorList>
    </citation>
    <scope>NUCLEOTIDE SEQUENCE [LARGE SCALE GENOMIC DNA]</scope>
    <source>
        <strain evidence="12">ATCC 42464 / BCRC 31852 / DSM 1799</strain>
    </source>
</reference>
<evidence type="ECO:0000256" key="5">
    <source>
        <dbReference type="ARBA" id="ARBA00022801"/>
    </source>
</evidence>
<dbReference type="OrthoDB" id="3182339at2759"/>
<dbReference type="Pfam" id="PF20255">
    <property type="entry name" value="DUF6606"/>
    <property type="match status" value="1"/>
</dbReference>
<evidence type="ECO:0000259" key="10">
    <source>
        <dbReference type="Pfam" id="PF20255"/>
    </source>
</evidence>
<keyword evidence="6" id="KW-0788">Thiol protease</keyword>
<evidence type="ECO:0000259" key="9">
    <source>
        <dbReference type="Pfam" id="PF12359"/>
    </source>
</evidence>
<feature type="domain" description="DUF3638" evidence="8">
    <location>
        <begin position="2106"/>
        <end position="2323"/>
    </location>
</feature>
<accession>G2QJ32</accession>
<dbReference type="InterPro" id="IPR051346">
    <property type="entry name" value="OTU_Deubiquitinase"/>
</dbReference>
<feature type="compositionally biased region" description="Basic and acidic residues" evidence="7">
    <location>
        <begin position="2936"/>
        <end position="2948"/>
    </location>
</feature>
<dbReference type="GeneID" id="11506724"/>
<dbReference type="InterPro" id="IPR022099">
    <property type="entry name" value="DUF3638"/>
</dbReference>
<dbReference type="RefSeq" id="XP_003664852.1">
    <property type="nucleotide sequence ID" value="XM_003664804.1"/>
</dbReference>
<evidence type="ECO:0000256" key="7">
    <source>
        <dbReference type="SAM" id="MobiDB-lite"/>
    </source>
</evidence>
<protein>
    <recommendedName>
        <fullName evidence="2">ubiquitinyl hydrolase 1</fullName>
        <ecNumber evidence="2">3.4.19.12</ecNumber>
    </recommendedName>
</protein>
<dbReference type="GO" id="GO:0006508">
    <property type="term" value="P:proteolysis"/>
    <property type="evidence" value="ECO:0007669"/>
    <property type="project" value="UniProtKB-KW"/>
</dbReference>
<dbReference type="Pfam" id="PF12359">
    <property type="entry name" value="DUF3645"/>
    <property type="match status" value="1"/>
</dbReference>
<keyword evidence="3" id="KW-0645">Protease</keyword>
<evidence type="ECO:0000313" key="11">
    <source>
        <dbReference type="EMBL" id="AEO59607.1"/>
    </source>
</evidence>
<dbReference type="PANTHER" id="PTHR13367:SF34">
    <property type="match status" value="1"/>
</dbReference>
<evidence type="ECO:0000313" key="12">
    <source>
        <dbReference type="Proteomes" id="UP000007322"/>
    </source>
</evidence>
<gene>
    <name evidence="11" type="ORF">MYCTH_2308034</name>
</gene>
<dbReference type="Pfam" id="PF12340">
    <property type="entry name" value="DUF3638"/>
    <property type="match status" value="1"/>
</dbReference>
<dbReference type="EC" id="3.4.19.12" evidence="2"/>
<dbReference type="EMBL" id="CP003006">
    <property type="protein sequence ID" value="AEO59607.1"/>
    <property type="molecule type" value="Genomic_DNA"/>
</dbReference>
<feature type="domain" description="DUF6606" evidence="10">
    <location>
        <begin position="18"/>
        <end position="286"/>
    </location>
</feature>
<evidence type="ECO:0000256" key="2">
    <source>
        <dbReference type="ARBA" id="ARBA00012759"/>
    </source>
</evidence>
<feature type="region of interest" description="Disordered" evidence="7">
    <location>
        <begin position="2930"/>
        <end position="2959"/>
    </location>
</feature>
<dbReference type="InterPro" id="IPR022105">
    <property type="entry name" value="DUF3645"/>
</dbReference>
<dbReference type="InterPro" id="IPR046541">
    <property type="entry name" value="DUF6606"/>
</dbReference>
<evidence type="ECO:0000259" key="8">
    <source>
        <dbReference type="Pfam" id="PF12340"/>
    </source>
</evidence>